<evidence type="ECO:0000259" key="1">
    <source>
        <dbReference type="Pfam" id="PF13601"/>
    </source>
</evidence>
<feature type="domain" description="Winged helix DNA-binding" evidence="1">
    <location>
        <begin position="38"/>
        <end position="119"/>
    </location>
</feature>
<dbReference type="InterPro" id="IPR027395">
    <property type="entry name" value="WH_DNA-bd_dom"/>
</dbReference>
<dbReference type="Proteomes" id="UP000006565">
    <property type="component" value="Chromosome"/>
</dbReference>
<dbReference type="InterPro" id="IPR036388">
    <property type="entry name" value="WH-like_DNA-bd_sf"/>
</dbReference>
<dbReference type="Pfam" id="PF13601">
    <property type="entry name" value="HTH_34"/>
    <property type="match status" value="1"/>
</dbReference>
<dbReference type="HOGENOM" id="CLU_2115502_0_0_2"/>
<evidence type="ECO:0000313" key="3">
    <source>
        <dbReference type="Proteomes" id="UP000006565"/>
    </source>
</evidence>
<dbReference type="InterPro" id="IPR036390">
    <property type="entry name" value="WH_DNA-bd_sf"/>
</dbReference>
<gene>
    <name evidence="2" type="ordered locus">Mpet_2022</name>
</gene>
<dbReference type="EMBL" id="CP002117">
    <property type="protein sequence ID" value="ADN36771.1"/>
    <property type="molecule type" value="Genomic_DNA"/>
</dbReference>
<name>E1RJG5_METP4</name>
<reference evidence="2 3" key="1">
    <citation type="journal article" date="2010" name="Stand. Genomic Sci.">
        <title>Complete genome sequence of Methanoplanus petrolearius type strain (SEBR 4847).</title>
        <authorList>
            <person name="Brambilla E."/>
            <person name="Djao O.D."/>
            <person name="Daligault H."/>
            <person name="Lapidus A."/>
            <person name="Lucas S."/>
            <person name="Hammon N."/>
            <person name="Nolan M."/>
            <person name="Tice H."/>
            <person name="Cheng J.F."/>
            <person name="Han C."/>
            <person name="Tapia R."/>
            <person name="Goodwin L."/>
            <person name="Pitluck S."/>
            <person name="Liolios K."/>
            <person name="Ivanova N."/>
            <person name="Mavromatis K."/>
            <person name="Mikhailova N."/>
            <person name="Pati A."/>
            <person name="Chen A."/>
            <person name="Palaniappan K."/>
            <person name="Land M."/>
            <person name="Hauser L."/>
            <person name="Chang Y.J."/>
            <person name="Jeffries C.D."/>
            <person name="Rohde M."/>
            <person name="Spring S."/>
            <person name="Sikorski J."/>
            <person name="Goker M."/>
            <person name="Woyke T."/>
            <person name="Bristow J."/>
            <person name="Eisen J.A."/>
            <person name="Markowitz V."/>
            <person name="Hugenholtz P."/>
            <person name="Kyrpides N.C."/>
            <person name="Klenk H.P."/>
        </authorList>
    </citation>
    <scope>NUCLEOTIDE SEQUENCE [LARGE SCALE GENOMIC DNA]</scope>
    <source>
        <strain evidence="3">DSM 11571 / OCM 486 / SEBR 4847</strain>
    </source>
</reference>
<evidence type="ECO:0000313" key="2">
    <source>
        <dbReference type="EMBL" id="ADN36771.1"/>
    </source>
</evidence>
<protein>
    <submittedName>
        <fullName evidence="2">Regulatory protein, ArsR</fullName>
    </submittedName>
</protein>
<accession>E1RJG5</accession>
<sequence length="124" mass="14019">MINKQIPVDAVCGKMKEKFLEIVNESGNLNSKLFSLSRIKILWALSELGEDGATARQIKNGLNIGSDGSTYSNLNALVEMGYLRMEKVRFESKENLELYVLTPAGLEEWNKIKNWFDMLVCEGE</sequence>
<organism evidence="2 3">
    <name type="scientific">Methanolacinia petrolearia (strain DSM 11571 / OCM 486 / SEBR 4847)</name>
    <name type="common">Methanoplanus petrolearius</name>
    <dbReference type="NCBI Taxonomy" id="679926"/>
    <lineage>
        <taxon>Archaea</taxon>
        <taxon>Methanobacteriati</taxon>
        <taxon>Methanobacteriota</taxon>
        <taxon>Stenosarchaea group</taxon>
        <taxon>Methanomicrobia</taxon>
        <taxon>Methanomicrobiales</taxon>
        <taxon>Methanomicrobiaceae</taxon>
        <taxon>Methanolacinia</taxon>
    </lineage>
</organism>
<dbReference type="KEGG" id="mpi:Mpet_2022"/>
<dbReference type="eggNOG" id="arCOG00733">
    <property type="taxonomic scope" value="Archaea"/>
</dbReference>
<dbReference type="AlphaFoldDB" id="E1RJG5"/>
<dbReference type="Gene3D" id="1.10.10.10">
    <property type="entry name" value="Winged helix-like DNA-binding domain superfamily/Winged helix DNA-binding domain"/>
    <property type="match status" value="1"/>
</dbReference>
<proteinExistence type="predicted"/>
<dbReference type="SUPFAM" id="SSF46785">
    <property type="entry name" value="Winged helix' DNA-binding domain"/>
    <property type="match status" value="1"/>
</dbReference>
<keyword evidence="3" id="KW-1185">Reference proteome</keyword>
<dbReference type="STRING" id="679926.Mpet_2022"/>